<accession>A0A0C9V9T2</accession>
<keyword evidence="2" id="KW-1185">Reference proteome</keyword>
<dbReference type="OrthoDB" id="3261052at2759"/>
<sequence>MTLLTVVTEEGRMTPGAALLSANVKKKTIKEWLKETKKKLMEHAKKIVKVTALITFTGDNGRVVGGPPIPYGLKYHIIYLFQEFQRVRTPEEVPAYKAWFYAHLEHACMAGEVVDAPMSEDEFEEWIGNSKRRGEDYMDLVPAKGVIIDDGGGEEVMSVSSASAEAGNQAPSVVKFMNKNWFADWWLSHVTDISLPPSITCNGSYNTNNWTESTWLTFNKIILNMHANKWIDRLLLLICAYFFPMYEQWPPEVKCIPREIE</sequence>
<dbReference type="AlphaFoldDB" id="A0A0C9V9T2"/>
<dbReference type="EMBL" id="KN837202">
    <property type="protein sequence ID" value="KIJ34230.1"/>
    <property type="molecule type" value="Genomic_DNA"/>
</dbReference>
<name>A0A0C9V9T2_SPHS4</name>
<organism evidence="1 2">
    <name type="scientific">Sphaerobolus stellatus (strain SS14)</name>
    <dbReference type="NCBI Taxonomy" id="990650"/>
    <lineage>
        <taxon>Eukaryota</taxon>
        <taxon>Fungi</taxon>
        <taxon>Dikarya</taxon>
        <taxon>Basidiomycota</taxon>
        <taxon>Agaricomycotina</taxon>
        <taxon>Agaricomycetes</taxon>
        <taxon>Phallomycetidae</taxon>
        <taxon>Geastrales</taxon>
        <taxon>Sphaerobolaceae</taxon>
        <taxon>Sphaerobolus</taxon>
    </lineage>
</organism>
<protein>
    <submittedName>
        <fullName evidence="1">Uncharacterized protein</fullName>
    </submittedName>
</protein>
<dbReference type="Proteomes" id="UP000054279">
    <property type="component" value="Unassembled WGS sequence"/>
</dbReference>
<reference evidence="1 2" key="1">
    <citation type="submission" date="2014-06" db="EMBL/GenBank/DDBJ databases">
        <title>Evolutionary Origins and Diversification of the Mycorrhizal Mutualists.</title>
        <authorList>
            <consortium name="DOE Joint Genome Institute"/>
            <consortium name="Mycorrhizal Genomics Consortium"/>
            <person name="Kohler A."/>
            <person name="Kuo A."/>
            <person name="Nagy L.G."/>
            <person name="Floudas D."/>
            <person name="Copeland A."/>
            <person name="Barry K.W."/>
            <person name="Cichocki N."/>
            <person name="Veneault-Fourrey C."/>
            <person name="LaButti K."/>
            <person name="Lindquist E.A."/>
            <person name="Lipzen A."/>
            <person name="Lundell T."/>
            <person name="Morin E."/>
            <person name="Murat C."/>
            <person name="Riley R."/>
            <person name="Ohm R."/>
            <person name="Sun H."/>
            <person name="Tunlid A."/>
            <person name="Henrissat B."/>
            <person name="Grigoriev I.V."/>
            <person name="Hibbett D.S."/>
            <person name="Martin F."/>
        </authorList>
    </citation>
    <scope>NUCLEOTIDE SEQUENCE [LARGE SCALE GENOMIC DNA]</scope>
    <source>
        <strain evidence="1 2">SS14</strain>
    </source>
</reference>
<evidence type="ECO:0000313" key="1">
    <source>
        <dbReference type="EMBL" id="KIJ34230.1"/>
    </source>
</evidence>
<proteinExistence type="predicted"/>
<evidence type="ECO:0000313" key="2">
    <source>
        <dbReference type="Proteomes" id="UP000054279"/>
    </source>
</evidence>
<dbReference type="HOGENOM" id="CLU_1066236_0_0_1"/>
<gene>
    <name evidence="1" type="ORF">M422DRAFT_52099</name>
</gene>